<proteinExistence type="predicted"/>
<sequence>MSALHHAAWPGRCRTHLTSLQTSLNLLGESIPTMSANAWAFTQYETRSDYVLTFRQQVVRLSGRRIRPLNDTAG</sequence>
<dbReference type="Proteomes" id="UP000675880">
    <property type="component" value="Unassembled WGS sequence"/>
</dbReference>
<evidence type="ECO:0000313" key="2">
    <source>
        <dbReference type="Proteomes" id="UP000675880"/>
    </source>
</evidence>
<keyword evidence="2" id="KW-1185">Reference proteome</keyword>
<name>A0ABM8QQ02_9BACT</name>
<dbReference type="EMBL" id="CAJNBJ010000001">
    <property type="protein sequence ID" value="CAE6709070.1"/>
    <property type="molecule type" value="Genomic_DNA"/>
</dbReference>
<evidence type="ECO:0000313" key="1">
    <source>
        <dbReference type="EMBL" id="CAE6709070.1"/>
    </source>
</evidence>
<accession>A0ABM8QQ02</accession>
<organism evidence="1 2">
    <name type="scientific">Nitrospira defluvii</name>
    <dbReference type="NCBI Taxonomy" id="330214"/>
    <lineage>
        <taxon>Bacteria</taxon>
        <taxon>Pseudomonadati</taxon>
        <taxon>Nitrospirota</taxon>
        <taxon>Nitrospiria</taxon>
        <taxon>Nitrospirales</taxon>
        <taxon>Nitrospiraceae</taxon>
        <taxon>Nitrospira</taxon>
    </lineage>
</organism>
<protein>
    <submittedName>
        <fullName evidence="1">Uncharacterized protein</fullName>
    </submittedName>
</protein>
<comment type="caution">
    <text evidence="1">The sequence shown here is derived from an EMBL/GenBank/DDBJ whole genome shotgun (WGS) entry which is preliminary data.</text>
</comment>
<gene>
    <name evidence="1" type="ORF">NSPZN2_11125</name>
</gene>
<reference evidence="1 2" key="1">
    <citation type="submission" date="2021-02" db="EMBL/GenBank/DDBJ databases">
        <authorList>
            <person name="Han P."/>
        </authorList>
    </citation>
    <scope>NUCLEOTIDE SEQUENCE [LARGE SCALE GENOMIC DNA]</scope>
    <source>
        <strain evidence="1">Candidatus Nitrospira sp. ZN2</strain>
    </source>
</reference>